<evidence type="ECO:0000313" key="2">
    <source>
        <dbReference type="EMBL" id="ODS22596.1"/>
    </source>
</evidence>
<keyword evidence="1" id="KW-0472">Membrane</keyword>
<protein>
    <submittedName>
        <fullName evidence="2">Uncharacterized protein</fullName>
    </submittedName>
</protein>
<gene>
    <name evidence="2" type="ORF">AB835_13370</name>
</gene>
<accession>A0A1D2QLZ9</accession>
<proteinExistence type="predicted"/>
<name>A0A1D2QLZ9_9GAMM</name>
<sequence length="63" mass="6741">MSVKNTAATLVGALDDNATWVDVKNTIMNEYNKETGDAKADAIAAIVLCAVFVSTCIFWISSQ</sequence>
<keyword evidence="1" id="KW-0812">Transmembrane</keyword>
<dbReference type="AlphaFoldDB" id="A0A1D2QLZ9"/>
<organism evidence="2 3">
    <name type="scientific">Candidatus Endobugula sertula</name>
    <name type="common">Bugula neritina bacterial symbiont</name>
    <dbReference type="NCBI Taxonomy" id="62101"/>
    <lineage>
        <taxon>Bacteria</taxon>
        <taxon>Pseudomonadati</taxon>
        <taxon>Pseudomonadota</taxon>
        <taxon>Gammaproteobacteria</taxon>
        <taxon>Cellvibrionales</taxon>
        <taxon>Cellvibrionaceae</taxon>
        <taxon>Candidatus Endobugula</taxon>
    </lineage>
</organism>
<evidence type="ECO:0000313" key="3">
    <source>
        <dbReference type="Proteomes" id="UP000242502"/>
    </source>
</evidence>
<dbReference type="EMBL" id="MDLC01000065">
    <property type="protein sequence ID" value="ODS22596.1"/>
    <property type="molecule type" value="Genomic_DNA"/>
</dbReference>
<feature type="transmembrane region" description="Helical" evidence="1">
    <location>
        <begin position="42"/>
        <end position="60"/>
    </location>
</feature>
<dbReference type="STRING" id="62101.AB835_13370"/>
<keyword evidence="1" id="KW-1133">Transmembrane helix</keyword>
<comment type="caution">
    <text evidence="2">The sequence shown here is derived from an EMBL/GenBank/DDBJ whole genome shotgun (WGS) entry which is preliminary data.</text>
</comment>
<evidence type="ECO:0000256" key="1">
    <source>
        <dbReference type="SAM" id="Phobius"/>
    </source>
</evidence>
<reference evidence="2 3" key="1">
    <citation type="journal article" date="2016" name="Appl. Environ. Microbiol.">
        <title>Lack of Overt Genome Reduction in the Bryostatin-Producing Bryozoan Symbiont "Candidatus Endobugula sertula".</title>
        <authorList>
            <person name="Miller I.J."/>
            <person name="Vanee N."/>
            <person name="Fong S.S."/>
            <person name="Lim-Fong G.E."/>
            <person name="Kwan J.C."/>
        </authorList>
    </citation>
    <scope>NUCLEOTIDE SEQUENCE [LARGE SCALE GENOMIC DNA]</scope>
    <source>
        <strain evidence="2">AB1-4</strain>
    </source>
</reference>
<dbReference type="Proteomes" id="UP000242502">
    <property type="component" value="Unassembled WGS sequence"/>
</dbReference>